<dbReference type="STRING" id="1121419.SAMN05443529_14118"/>
<dbReference type="Proteomes" id="UP000198656">
    <property type="component" value="Unassembled WGS sequence"/>
</dbReference>
<keyword evidence="2" id="KW-1185">Reference proteome</keyword>
<evidence type="ECO:0000313" key="1">
    <source>
        <dbReference type="EMBL" id="SDI47118.1"/>
    </source>
</evidence>
<protein>
    <submittedName>
        <fullName evidence="1">Uncharacterized protein</fullName>
    </submittedName>
</protein>
<dbReference type="AlphaFoldDB" id="A0A1G8KUK1"/>
<accession>A0A1G8KUK1</accession>
<evidence type="ECO:0000313" key="2">
    <source>
        <dbReference type="Proteomes" id="UP000198656"/>
    </source>
</evidence>
<proteinExistence type="predicted"/>
<dbReference type="RefSeq" id="WP_176786262.1">
    <property type="nucleotide sequence ID" value="NZ_FNCP01000041.1"/>
</dbReference>
<sequence length="52" mass="6027">MKVVIEQYLIILGAPSTMLHNLDYCDYRRPIVTAHVESKINLIFFEYKIGLG</sequence>
<organism evidence="1 2">
    <name type="scientific">Desulfosporosinus hippei DSM 8344</name>
    <dbReference type="NCBI Taxonomy" id="1121419"/>
    <lineage>
        <taxon>Bacteria</taxon>
        <taxon>Bacillati</taxon>
        <taxon>Bacillota</taxon>
        <taxon>Clostridia</taxon>
        <taxon>Eubacteriales</taxon>
        <taxon>Desulfitobacteriaceae</taxon>
        <taxon>Desulfosporosinus</taxon>
    </lineage>
</organism>
<name>A0A1G8KUK1_9FIRM</name>
<gene>
    <name evidence="1" type="ORF">SAMN05443529_14118</name>
</gene>
<dbReference type="EMBL" id="FNCP01000041">
    <property type="protein sequence ID" value="SDI47118.1"/>
    <property type="molecule type" value="Genomic_DNA"/>
</dbReference>
<reference evidence="2" key="1">
    <citation type="submission" date="2016-10" db="EMBL/GenBank/DDBJ databases">
        <authorList>
            <person name="Varghese N."/>
            <person name="Submissions S."/>
        </authorList>
    </citation>
    <scope>NUCLEOTIDE SEQUENCE [LARGE SCALE GENOMIC DNA]</scope>
    <source>
        <strain evidence="2">DSM 8344</strain>
    </source>
</reference>